<keyword evidence="4 10" id="KW-0479">Metal-binding</keyword>
<dbReference type="PANTHER" id="PTHR43105">
    <property type="entry name" value="RESPIRATORY NITRATE REDUCTASE"/>
    <property type="match status" value="1"/>
</dbReference>
<evidence type="ECO:0000256" key="7">
    <source>
        <dbReference type="ARBA" id="ARBA00023014"/>
    </source>
</evidence>
<evidence type="ECO:0000256" key="10">
    <source>
        <dbReference type="RuleBase" id="RU003525"/>
    </source>
</evidence>
<keyword evidence="7 10" id="KW-0411">Iron-sulfur</keyword>
<evidence type="ECO:0000256" key="9">
    <source>
        <dbReference type="ARBA" id="ARBA00047712"/>
    </source>
</evidence>
<dbReference type="PROSITE" id="PS00643">
    <property type="entry name" value="COMPLEX1_75K_3"/>
    <property type="match status" value="1"/>
</dbReference>
<dbReference type="Gene3D" id="3.30.70.20">
    <property type="match status" value="1"/>
</dbReference>
<evidence type="ECO:0000259" key="11">
    <source>
        <dbReference type="PROSITE" id="PS51085"/>
    </source>
</evidence>
<evidence type="ECO:0000256" key="5">
    <source>
        <dbReference type="ARBA" id="ARBA00022967"/>
    </source>
</evidence>
<dbReference type="PROSITE" id="PS51085">
    <property type="entry name" value="2FE2S_FER_2"/>
    <property type="match status" value="1"/>
</dbReference>
<gene>
    <name evidence="14" type="primary">nuoG</name>
    <name evidence="14" type="ORF">ACFOKA_04285</name>
</gene>
<dbReference type="Pfam" id="PF00384">
    <property type="entry name" value="Molybdopterin"/>
    <property type="match status" value="1"/>
</dbReference>
<dbReference type="SUPFAM" id="SSF53706">
    <property type="entry name" value="Formate dehydrogenase/DMSO reductase, domains 1-3"/>
    <property type="match status" value="1"/>
</dbReference>
<keyword evidence="8 10" id="KW-0520">NAD</keyword>
<dbReference type="InterPro" id="IPR006656">
    <property type="entry name" value="Mopterin_OxRdtase"/>
</dbReference>
<dbReference type="CDD" id="cd02773">
    <property type="entry name" value="MopB_Res-Cmplx1_Nad11"/>
    <property type="match status" value="1"/>
</dbReference>
<dbReference type="Pfam" id="PF13510">
    <property type="entry name" value="Fer2_4"/>
    <property type="match status" value="1"/>
</dbReference>
<evidence type="ECO:0000313" key="15">
    <source>
        <dbReference type="Proteomes" id="UP001595444"/>
    </source>
</evidence>
<keyword evidence="5 10" id="KW-1278">Translocase</keyword>
<dbReference type="EC" id="7.1.1.-" evidence="10"/>
<comment type="cofactor">
    <cofactor evidence="1 10">
        <name>[4Fe-4S] cluster</name>
        <dbReference type="ChEBI" id="CHEBI:49883"/>
    </cofactor>
</comment>
<dbReference type="InterPro" id="IPR036010">
    <property type="entry name" value="2Fe-2S_ferredoxin-like_sf"/>
</dbReference>
<dbReference type="InterPro" id="IPR010228">
    <property type="entry name" value="NADH_UbQ_OxRdtase_Gsu"/>
</dbReference>
<dbReference type="SMART" id="SM00929">
    <property type="entry name" value="NADH-G_4Fe-4S_3"/>
    <property type="match status" value="1"/>
</dbReference>
<dbReference type="PROSITE" id="PS51669">
    <property type="entry name" value="4FE4S_MOW_BIS_MGD"/>
    <property type="match status" value="1"/>
</dbReference>
<dbReference type="Pfam" id="PF22151">
    <property type="entry name" value="Fer4_NDSU1"/>
    <property type="match status" value="1"/>
</dbReference>
<dbReference type="InterPro" id="IPR054351">
    <property type="entry name" value="NADH_UbQ_OxRdtase_ferredoxin"/>
</dbReference>
<dbReference type="Gene3D" id="3.40.50.740">
    <property type="match status" value="1"/>
</dbReference>
<comment type="caution">
    <text evidence="14">The sequence shown here is derived from an EMBL/GenBank/DDBJ whole genome shotgun (WGS) entry which is preliminary data.</text>
</comment>
<proteinExistence type="inferred from homology"/>
<feature type="domain" description="4Fe-4S Mo/W bis-MGD-type" evidence="12">
    <location>
        <begin position="215"/>
        <end position="271"/>
    </location>
</feature>
<dbReference type="InterPro" id="IPR006963">
    <property type="entry name" value="Mopterin_OxRdtase_4Fe-4S_dom"/>
</dbReference>
<comment type="cofactor">
    <cofactor evidence="10">
        <name>[2Fe-2S] cluster</name>
        <dbReference type="ChEBI" id="CHEBI:190135"/>
    </cofactor>
    <text evidence="10">Binds 1 [2Fe-2S] cluster per subunit.</text>
</comment>
<keyword evidence="6 10" id="KW-0408">Iron</keyword>
<dbReference type="Proteomes" id="UP001595444">
    <property type="component" value="Unassembled WGS sequence"/>
</dbReference>
<name>A0ABV7D1T7_9PROT</name>
<dbReference type="Pfam" id="PF22117">
    <property type="entry name" value="Fer4_Nqo3"/>
    <property type="match status" value="1"/>
</dbReference>
<organism evidence="14 15">
    <name type="scientific">Kordiimonas pumila</name>
    <dbReference type="NCBI Taxonomy" id="2161677"/>
    <lineage>
        <taxon>Bacteria</taxon>
        <taxon>Pseudomonadati</taxon>
        <taxon>Pseudomonadota</taxon>
        <taxon>Alphaproteobacteria</taxon>
        <taxon>Kordiimonadales</taxon>
        <taxon>Kordiimonadaceae</taxon>
        <taxon>Kordiimonas</taxon>
    </lineage>
</organism>
<dbReference type="PROSITE" id="PS51839">
    <property type="entry name" value="4FE4S_HC3"/>
    <property type="match status" value="1"/>
</dbReference>
<dbReference type="SUPFAM" id="SSF54292">
    <property type="entry name" value="2Fe-2S ferredoxin-like"/>
    <property type="match status" value="1"/>
</dbReference>
<dbReference type="InterPro" id="IPR001041">
    <property type="entry name" value="2Fe-2S_ferredoxin-type"/>
</dbReference>
<evidence type="ECO:0000256" key="6">
    <source>
        <dbReference type="ARBA" id="ARBA00023004"/>
    </source>
</evidence>
<dbReference type="PROSITE" id="PS00641">
    <property type="entry name" value="COMPLEX1_75K_1"/>
    <property type="match status" value="1"/>
</dbReference>
<protein>
    <recommendedName>
        <fullName evidence="10">NADH-quinone oxidoreductase</fullName>
        <ecNumber evidence="10">7.1.1.-</ecNumber>
    </recommendedName>
</protein>
<dbReference type="InterPro" id="IPR019574">
    <property type="entry name" value="NADH_UbQ_OxRdtase_Gsu_4Fe4S-bd"/>
</dbReference>
<dbReference type="NCBIfam" id="TIGR01973">
    <property type="entry name" value="NuoG"/>
    <property type="match status" value="1"/>
</dbReference>
<evidence type="ECO:0000259" key="13">
    <source>
        <dbReference type="PROSITE" id="PS51839"/>
    </source>
</evidence>
<dbReference type="SUPFAM" id="SSF54862">
    <property type="entry name" value="4Fe-4S ferredoxins"/>
    <property type="match status" value="1"/>
</dbReference>
<evidence type="ECO:0000256" key="1">
    <source>
        <dbReference type="ARBA" id="ARBA00001966"/>
    </source>
</evidence>
<evidence type="ECO:0000313" key="14">
    <source>
        <dbReference type="EMBL" id="MFC3051121.1"/>
    </source>
</evidence>
<dbReference type="Gene3D" id="3.10.20.740">
    <property type="match status" value="1"/>
</dbReference>
<reference evidence="15" key="1">
    <citation type="journal article" date="2019" name="Int. J. Syst. Evol. Microbiol.">
        <title>The Global Catalogue of Microorganisms (GCM) 10K type strain sequencing project: providing services to taxonomists for standard genome sequencing and annotation.</title>
        <authorList>
            <consortium name="The Broad Institute Genomics Platform"/>
            <consortium name="The Broad Institute Genome Sequencing Center for Infectious Disease"/>
            <person name="Wu L."/>
            <person name="Ma J."/>
        </authorList>
    </citation>
    <scope>NUCLEOTIDE SEQUENCE [LARGE SCALE GENOMIC DNA]</scope>
    <source>
        <strain evidence="15">KCTC 62164</strain>
    </source>
</reference>
<dbReference type="Pfam" id="PF10588">
    <property type="entry name" value="NADH-G_4Fe-4S_3"/>
    <property type="match status" value="1"/>
</dbReference>
<accession>A0ABV7D1T7</accession>
<feature type="domain" description="2Fe-2S ferredoxin-type" evidence="11">
    <location>
        <begin position="1"/>
        <end position="78"/>
    </location>
</feature>
<keyword evidence="10" id="KW-0874">Quinone</keyword>
<feature type="domain" description="4Fe-4S His(Cys)3-ligated-type" evidence="13">
    <location>
        <begin position="78"/>
        <end position="117"/>
    </location>
</feature>
<comment type="catalytic activity">
    <reaction evidence="9 10">
        <text>a quinone + NADH + 5 H(+)(in) = a quinol + NAD(+) + 4 H(+)(out)</text>
        <dbReference type="Rhea" id="RHEA:57888"/>
        <dbReference type="ChEBI" id="CHEBI:15378"/>
        <dbReference type="ChEBI" id="CHEBI:24646"/>
        <dbReference type="ChEBI" id="CHEBI:57540"/>
        <dbReference type="ChEBI" id="CHEBI:57945"/>
        <dbReference type="ChEBI" id="CHEBI:132124"/>
    </reaction>
</comment>
<evidence type="ECO:0000256" key="3">
    <source>
        <dbReference type="ARBA" id="ARBA00022485"/>
    </source>
</evidence>
<dbReference type="CDD" id="cd00207">
    <property type="entry name" value="fer2"/>
    <property type="match status" value="1"/>
</dbReference>
<dbReference type="InterPro" id="IPR050123">
    <property type="entry name" value="Prok_molybdopt-oxidoreductase"/>
</dbReference>
<evidence type="ECO:0000256" key="4">
    <source>
        <dbReference type="ARBA" id="ARBA00022723"/>
    </source>
</evidence>
<dbReference type="PANTHER" id="PTHR43105:SF13">
    <property type="entry name" value="NADH-UBIQUINONE OXIDOREDUCTASE 75 KDA SUBUNIT, MITOCHONDRIAL"/>
    <property type="match status" value="1"/>
</dbReference>
<dbReference type="InterPro" id="IPR000283">
    <property type="entry name" value="NADH_UbQ_OxRdtase_75kDa_su_CS"/>
</dbReference>
<dbReference type="RefSeq" id="WP_194211993.1">
    <property type="nucleotide sequence ID" value="NZ_CP061205.1"/>
</dbReference>
<dbReference type="InterPro" id="IPR015405">
    <property type="entry name" value="NDUFS1-like_C"/>
</dbReference>
<evidence type="ECO:0000256" key="2">
    <source>
        <dbReference type="ARBA" id="ARBA00005404"/>
    </source>
</evidence>
<keyword evidence="10" id="KW-0001">2Fe-2S</keyword>
<dbReference type="Gene3D" id="3.30.200.210">
    <property type="match status" value="1"/>
</dbReference>
<keyword evidence="15" id="KW-1185">Reference proteome</keyword>
<comment type="similarity">
    <text evidence="2 10">Belongs to the complex I 75 kDa subunit family.</text>
</comment>
<keyword evidence="3 10" id="KW-0004">4Fe-4S</keyword>
<dbReference type="Pfam" id="PF09326">
    <property type="entry name" value="NADH_dhqG_C"/>
    <property type="match status" value="1"/>
</dbReference>
<evidence type="ECO:0000256" key="8">
    <source>
        <dbReference type="ARBA" id="ARBA00023027"/>
    </source>
</evidence>
<comment type="function">
    <text evidence="10">NDH-1 shuttles electrons from NADH, via FMN and iron-sulfur (Fe-S) centers, to quinones in the respiratory chain. Couples the redox reaction to proton translocation (for every two electrons transferred, four hydrogen ions are translocated across the cytoplasmic membrane), and thus conserves the redox energy in a proton gradient.</text>
</comment>
<dbReference type="EMBL" id="JBHRSL010000002">
    <property type="protein sequence ID" value="MFC3051121.1"/>
    <property type="molecule type" value="Genomic_DNA"/>
</dbReference>
<sequence>MPTLTIDGIEVTVDPGTSVLQACEQIGVTVPRFCYHERLSIAGNCRMCLVDMEKSPKPIASCAMPAGQGMVIHTTTERVKKAREGVMEFLLINHPLDCPICDQGGECELQDQSMAFGTDSSRFDENKRAVEDKHMGPLIATTMTRCIHCMRCVRFSEEVAGVSDMGALGRGEHTEVVTYLDDLLDSELSGNVIDLCPVGALTSKPYAFTARSWELRETASIDVMDAVGSNITVDTRDGSVMRVLPRIHDDVNEEWISDKTRFAYDGIKKRRLDRPYIRKNKKLEEATWGDAFALIKKKMKVLKGSEIAGLVGDMADMEAMFAFKGLLTSLGSKRIECRQDGAALDTSVRAAYLMNTGIAGIEEADYLLLIGTNPRIEAPLVNARIRKTVLKKGLKVANIGSAEDLTYKVDEFGDDAAILKSVKSGRHDIAKAMKAAKKPMILVGQAALARADGAAILKAAHDIADRYCVKEGWNGFNVLHTAASRVGGLDLGLVADGGIDKILDDAEAGKVKAVFLLGADEFDSSALAKPFTVYIGTHGDEGVKNADVILPSVTYTEKPGTYINTEGRVQQAEKASHAPGDAREDWTILRALSDVVGETLPYNTFFELRSALEAAVPAVKTLDTLPNEAWGDFGSDGTIETGGIAPAIENFYQTNPIARASSVMTACITARDSVADETVKVGGAING</sequence>
<dbReference type="PROSITE" id="PS00642">
    <property type="entry name" value="COMPLEX1_75K_2"/>
    <property type="match status" value="1"/>
</dbReference>
<evidence type="ECO:0000259" key="12">
    <source>
        <dbReference type="PROSITE" id="PS51669"/>
    </source>
</evidence>